<name>A0A371F8P0_MUCPR</name>
<reference evidence="1" key="1">
    <citation type="submission" date="2018-05" db="EMBL/GenBank/DDBJ databases">
        <title>Draft genome of Mucuna pruriens seed.</title>
        <authorList>
            <person name="Nnadi N.E."/>
            <person name="Vos R."/>
            <person name="Hasami M.H."/>
            <person name="Devisetty U.K."/>
            <person name="Aguiy J.C."/>
        </authorList>
    </citation>
    <scope>NUCLEOTIDE SEQUENCE [LARGE SCALE GENOMIC DNA]</scope>
    <source>
        <strain evidence="1">JCA_2017</strain>
    </source>
</reference>
<evidence type="ECO:0000313" key="2">
    <source>
        <dbReference type="Proteomes" id="UP000257109"/>
    </source>
</evidence>
<dbReference type="Proteomes" id="UP000257109">
    <property type="component" value="Unassembled WGS sequence"/>
</dbReference>
<keyword evidence="2" id="KW-1185">Reference proteome</keyword>
<gene>
    <name evidence="1" type="ORF">CR513_45574</name>
</gene>
<protein>
    <submittedName>
        <fullName evidence="1">Uncharacterized protein</fullName>
    </submittedName>
</protein>
<sequence length="92" mass="10170">METSFPSTTSCSVAHLLKSASGATKAAYLKAFTNPLRVVTPGFNPLRKMTTNTIVMPPLNSAKWSSTNPMLLRRTRIPKITHDTKARLEIRV</sequence>
<organism evidence="1 2">
    <name type="scientific">Mucuna pruriens</name>
    <name type="common">Velvet bean</name>
    <name type="synonym">Dolichos pruriens</name>
    <dbReference type="NCBI Taxonomy" id="157652"/>
    <lineage>
        <taxon>Eukaryota</taxon>
        <taxon>Viridiplantae</taxon>
        <taxon>Streptophyta</taxon>
        <taxon>Embryophyta</taxon>
        <taxon>Tracheophyta</taxon>
        <taxon>Spermatophyta</taxon>
        <taxon>Magnoliopsida</taxon>
        <taxon>eudicotyledons</taxon>
        <taxon>Gunneridae</taxon>
        <taxon>Pentapetalae</taxon>
        <taxon>rosids</taxon>
        <taxon>fabids</taxon>
        <taxon>Fabales</taxon>
        <taxon>Fabaceae</taxon>
        <taxon>Papilionoideae</taxon>
        <taxon>50 kb inversion clade</taxon>
        <taxon>NPAAA clade</taxon>
        <taxon>indigoferoid/millettioid clade</taxon>
        <taxon>Phaseoleae</taxon>
        <taxon>Mucuna</taxon>
    </lineage>
</organism>
<evidence type="ECO:0000313" key="1">
    <source>
        <dbReference type="EMBL" id="RDX74654.1"/>
    </source>
</evidence>
<proteinExistence type="predicted"/>
<dbReference type="EMBL" id="QJKJ01010104">
    <property type="protein sequence ID" value="RDX74654.1"/>
    <property type="molecule type" value="Genomic_DNA"/>
</dbReference>
<dbReference type="AlphaFoldDB" id="A0A371F8P0"/>
<accession>A0A371F8P0</accession>
<comment type="caution">
    <text evidence="1">The sequence shown here is derived from an EMBL/GenBank/DDBJ whole genome shotgun (WGS) entry which is preliminary data.</text>
</comment>